<evidence type="ECO:0000256" key="8">
    <source>
        <dbReference type="RuleBase" id="RU363032"/>
    </source>
</evidence>
<comment type="subcellular location">
    <subcellularLocation>
        <location evidence="1 8">Cell membrane</location>
        <topology evidence="1 8">Multi-pass membrane protein</topology>
    </subcellularLocation>
</comment>
<dbReference type="NCBIfam" id="TIGR03003">
    <property type="entry name" value="ectoine_ehuD"/>
    <property type="match status" value="1"/>
</dbReference>
<dbReference type="SUPFAM" id="SSF161098">
    <property type="entry name" value="MetI-like"/>
    <property type="match status" value="1"/>
</dbReference>
<dbReference type="InterPro" id="IPR043429">
    <property type="entry name" value="ArtM/GltK/GlnP/TcyL/YhdX-like"/>
</dbReference>
<dbReference type="InterPro" id="IPR010065">
    <property type="entry name" value="AA_ABC_transptr_permease_3TM"/>
</dbReference>
<dbReference type="PANTHER" id="PTHR30614">
    <property type="entry name" value="MEMBRANE COMPONENT OF AMINO ACID ABC TRANSPORTER"/>
    <property type="match status" value="1"/>
</dbReference>
<evidence type="ECO:0000256" key="1">
    <source>
        <dbReference type="ARBA" id="ARBA00004651"/>
    </source>
</evidence>
<evidence type="ECO:0000313" key="11">
    <source>
        <dbReference type="Proteomes" id="UP000249616"/>
    </source>
</evidence>
<keyword evidence="11" id="KW-1185">Reference proteome</keyword>
<dbReference type="GO" id="GO:0006865">
    <property type="term" value="P:amino acid transport"/>
    <property type="evidence" value="ECO:0007669"/>
    <property type="project" value="UniProtKB-KW"/>
</dbReference>
<dbReference type="PANTHER" id="PTHR30614:SF0">
    <property type="entry name" value="L-CYSTINE TRANSPORT SYSTEM PERMEASE PROTEIN TCYL"/>
    <property type="match status" value="1"/>
</dbReference>
<accession>A0A2Z4J2J2</accession>
<dbReference type="EMBL" id="CP030073">
    <property type="protein sequence ID" value="AWW39412.1"/>
    <property type="molecule type" value="Genomic_DNA"/>
</dbReference>
<keyword evidence="3" id="KW-1003">Cell membrane</keyword>
<dbReference type="InterPro" id="IPR014341">
    <property type="entry name" value="Ectoine_EhuD"/>
</dbReference>
<dbReference type="RefSeq" id="WP_053763005.1">
    <property type="nucleotide sequence ID" value="NZ_CP030073.1"/>
</dbReference>
<dbReference type="Pfam" id="PF00528">
    <property type="entry name" value="BPD_transp_1"/>
    <property type="match status" value="1"/>
</dbReference>
<dbReference type="PROSITE" id="PS50928">
    <property type="entry name" value="ABC_TM1"/>
    <property type="match status" value="1"/>
</dbReference>
<evidence type="ECO:0000256" key="7">
    <source>
        <dbReference type="ARBA" id="ARBA00023136"/>
    </source>
</evidence>
<feature type="transmembrane region" description="Helical" evidence="8">
    <location>
        <begin position="181"/>
        <end position="199"/>
    </location>
</feature>
<keyword evidence="2 8" id="KW-0813">Transport</keyword>
<evidence type="ECO:0000256" key="5">
    <source>
        <dbReference type="ARBA" id="ARBA00022970"/>
    </source>
</evidence>
<feature type="transmembrane region" description="Helical" evidence="8">
    <location>
        <begin position="20"/>
        <end position="43"/>
    </location>
</feature>
<comment type="similarity">
    <text evidence="8">Belongs to the binding-protein-dependent transport system permease family.</text>
</comment>
<dbReference type="Proteomes" id="UP000249616">
    <property type="component" value="Chromosome"/>
</dbReference>
<dbReference type="CDD" id="cd06261">
    <property type="entry name" value="TM_PBP2"/>
    <property type="match status" value="1"/>
</dbReference>
<keyword evidence="5" id="KW-0029">Amino-acid transport</keyword>
<dbReference type="GO" id="GO:0022857">
    <property type="term" value="F:transmembrane transporter activity"/>
    <property type="evidence" value="ECO:0007669"/>
    <property type="project" value="InterPro"/>
</dbReference>
<evidence type="ECO:0000256" key="6">
    <source>
        <dbReference type="ARBA" id="ARBA00022989"/>
    </source>
</evidence>
<dbReference type="InterPro" id="IPR035906">
    <property type="entry name" value="MetI-like_sf"/>
</dbReference>
<keyword evidence="6 8" id="KW-1133">Transmembrane helix</keyword>
<proteinExistence type="inferred from homology"/>
<evidence type="ECO:0000256" key="4">
    <source>
        <dbReference type="ARBA" id="ARBA00022692"/>
    </source>
</evidence>
<keyword evidence="7 8" id="KW-0472">Membrane</keyword>
<evidence type="ECO:0000256" key="2">
    <source>
        <dbReference type="ARBA" id="ARBA00022448"/>
    </source>
</evidence>
<evidence type="ECO:0000259" key="9">
    <source>
        <dbReference type="PROSITE" id="PS50928"/>
    </source>
</evidence>
<sequence>MNYDWDWASLGESLPLLWEGFKTTVLATVLGTLVAAVLGLLVAMAGRAPGRAVTVPVRAATEFVRSTPLLVQLAGAYAVFHTVDPLTIGIAVLGIHYASYLSEVYRAGIDAVPKGQWEACRALSMTPRRTWRAVILPQAVRNVLPALGNYAIAMFKETPFLAVITVQEMVAEAREYGATHFVYAETFTLAGLIFLAASYPTSLLMRKLEKRLGH</sequence>
<name>A0A2Z4J2J2_9ACTN</name>
<protein>
    <submittedName>
        <fullName evidence="10">Ectoine/hydroxyectoine ABC transporter permease subunit EhuD</fullName>
    </submittedName>
</protein>
<dbReference type="GO" id="GO:0043190">
    <property type="term" value="C:ATP-binding cassette (ABC) transporter complex"/>
    <property type="evidence" value="ECO:0007669"/>
    <property type="project" value="InterPro"/>
</dbReference>
<dbReference type="AlphaFoldDB" id="A0A2Z4J2J2"/>
<dbReference type="InterPro" id="IPR000515">
    <property type="entry name" value="MetI-like"/>
</dbReference>
<feature type="domain" description="ABC transmembrane type-1" evidence="9">
    <location>
        <begin position="21"/>
        <end position="205"/>
    </location>
</feature>
<dbReference type="Gene3D" id="1.10.3720.10">
    <property type="entry name" value="MetI-like"/>
    <property type="match status" value="1"/>
</dbReference>
<reference evidence="10 11" key="1">
    <citation type="journal article" date="2019" name="Int. J. Syst. Evol. Microbiol.">
        <title>Streptomyces cadmiisoli sp. nov., a novel actinomycete isolated from cadmium-contaminated soil.</title>
        <authorList>
            <person name="Li K."/>
            <person name="Tang X."/>
            <person name="Zhao J."/>
            <person name="Guo Y."/>
            <person name="Tang Y."/>
            <person name="Gao J."/>
        </authorList>
    </citation>
    <scope>NUCLEOTIDE SEQUENCE [LARGE SCALE GENOMIC DNA]</scope>
    <source>
        <strain evidence="10 11">ZFG47</strain>
    </source>
</reference>
<keyword evidence="4 8" id="KW-0812">Transmembrane</keyword>
<dbReference type="KEGG" id="scad:DN051_24425"/>
<dbReference type="NCBIfam" id="TIGR01726">
    <property type="entry name" value="HEQRo_perm_3TM"/>
    <property type="match status" value="1"/>
</dbReference>
<organism evidence="10 11">
    <name type="scientific">Streptomyces cadmiisoli</name>
    <dbReference type="NCBI Taxonomy" id="2184053"/>
    <lineage>
        <taxon>Bacteria</taxon>
        <taxon>Bacillati</taxon>
        <taxon>Actinomycetota</taxon>
        <taxon>Actinomycetes</taxon>
        <taxon>Kitasatosporales</taxon>
        <taxon>Streptomycetaceae</taxon>
        <taxon>Streptomyces</taxon>
        <taxon>Streptomyces aurantiacus group</taxon>
    </lineage>
</organism>
<gene>
    <name evidence="10" type="primary">ehuD</name>
    <name evidence="10" type="ORF">DN051_24425</name>
</gene>
<evidence type="ECO:0000256" key="3">
    <source>
        <dbReference type="ARBA" id="ARBA00022475"/>
    </source>
</evidence>
<evidence type="ECO:0000313" key="10">
    <source>
        <dbReference type="EMBL" id="AWW39412.1"/>
    </source>
</evidence>